<feature type="compositionally biased region" description="Low complexity" evidence="1">
    <location>
        <begin position="35"/>
        <end position="49"/>
    </location>
</feature>
<evidence type="ECO:0000256" key="1">
    <source>
        <dbReference type="SAM" id="MobiDB-lite"/>
    </source>
</evidence>
<sequence length="157" mass="16028">MKRFILAASAASLLLASAPAFAQTTTTDSQANPDGSTTTTQTTVTKKGSTGAGVGVAGGAVAGAVVGGPIGAAVGAVAGGIAGATVDPPKEVKTYVRTQRAAPVDYDGPVALGDTLPDSVTTYDVPRYERYHWTYIHGQKLLIDERTHKIVSIVNDE</sequence>
<keyword evidence="4" id="KW-1185">Reference proteome</keyword>
<organism evidence="3 4">
    <name type="scientific">Phenylobacterium montanum</name>
    <dbReference type="NCBI Taxonomy" id="2823693"/>
    <lineage>
        <taxon>Bacteria</taxon>
        <taxon>Pseudomonadati</taxon>
        <taxon>Pseudomonadota</taxon>
        <taxon>Alphaproteobacteria</taxon>
        <taxon>Caulobacterales</taxon>
        <taxon>Caulobacteraceae</taxon>
        <taxon>Phenylobacterium</taxon>
    </lineage>
</organism>
<gene>
    <name evidence="3" type="ORF">KCG34_05920</name>
</gene>
<dbReference type="KEGG" id="caul:KCG34_05920"/>
<dbReference type="Proteomes" id="UP000676409">
    <property type="component" value="Chromosome"/>
</dbReference>
<accession>A0A975IW37</accession>
<feature type="region of interest" description="Disordered" evidence="1">
    <location>
        <begin position="24"/>
        <end position="49"/>
    </location>
</feature>
<feature type="signal peptide" evidence="2">
    <location>
        <begin position="1"/>
        <end position="22"/>
    </location>
</feature>
<dbReference type="EMBL" id="CP073078">
    <property type="protein sequence ID" value="QUD89415.1"/>
    <property type="molecule type" value="Genomic_DNA"/>
</dbReference>
<reference evidence="3" key="1">
    <citation type="submission" date="2021-04" db="EMBL/GenBank/DDBJ databases">
        <title>The complete genome sequence of Caulobacter sp. S6.</title>
        <authorList>
            <person name="Tang Y."/>
            <person name="Ouyang W."/>
            <person name="Liu Q."/>
            <person name="Huang B."/>
            <person name="Guo Z."/>
            <person name="Lei P."/>
        </authorList>
    </citation>
    <scope>NUCLEOTIDE SEQUENCE</scope>
    <source>
        <strain evidence="3">S6</strain>
    </source>
</reference>
<feature type="chain" id="PRO_5037953288" evidence="2">
    <location>
        <begin position="23"/>
        <end position="157"/>
    </location>
</feature>
<dbReference type="Pfam" id="PF06823">
    <property type="entry name" value="DUF1236"/>
    <property type="match status" value="1"/>
</dbReference>
<name>A0A975IW37_9CAUL</name>
<evidence type="ECO:0000313" key="4">
    <source>
        <dbReference type="Proteomes" id="UP000676409"/>
    </source>
</evidence>
<dbReference type="InterPro" id="IPR009642">
    <property type="entry name" value="DUF1236"/>
</dbReference>
<evidence type="ECO:0000313" key="3">
    <source>
        <dbReference type="EMBL" id="QUD89415.1"/>
    </source>
</evidence>
<evidence type="ECO:0000256" key="2">
    <source>
        <dbReference type="SAM" id="SignalP"/>
    </source>
</evidence>
<feature type="compositionally biased region" description="Polar residues" evidence="1">
    <location>
        <begin position="24"/>
        <end position="34"/>
    </location>
</feature>
<protein>
    <submittedName>
        <fullName evidence="3">DUF1236 domain-containing protein</fullName>
    </submittedName>
</protein>
<dbReference type="RefSeq" id="WP_211939467.1">
    <property type="nucleotide sequence ID" value="NZ_CP073078.1"/>
</dbReference>
<proteinExistence type="predicted"/>
<keyword evidence="2" id="KW-0732">Signal</keyword>
<dbReference type="AlphaFoldDB" id="A0A975IW37"/>